<dbReference type="RefSeq" id="WP_138894426.1">
    <property type="nucleotide sequence ID" value="NZ_BMVO01000035.1"/>
</dbReference>
<sequence length="279" mass="30418">MARLSDFSLEDSSPATSPHADGTEAPAEEANGSKPSEGKEGPAKAKNTKVPAARLGTGLPDPKAKATEQLVVCERAIHDAKVKWRDAADKAMAAFLDEAGPYFVWVHENKLYKHLKDNNGKPYRSFNRYCQEQHGISRSSGYRITRVIPLLNILAKADHPVGDLSSRQTQVLHPVRRQHGEDSVLKVWETAWATKKGVVPSPDELTKAVTLCGLVVRAEDDEDEKPALTQANPGAEVEKAVKILVPDTVRLAVKEDPEKVLLLARTLNAALEEAGITID</sequence>
<comment type="caution">
    <text evidence="2">The sequence shown here is derived from an EMBL/GenBank/DDBJ whole genome shotgun (WGS) entry which is preliminary data.</text>
</comment>
<gene>
    <name evidence="2" type="ORF">GCM10010346_61570</name>
</gene>
<evidence type="ECO:0000313" key="2">
    <source>
        <dbReference type="EMBL" id="GHB29730.1"/>
    </source>
</evidence>
<reference evidence="3" key="1">
    <citation type="journal article" date="2019" name="Int. J. Syst. Evol. Microbiol.">
        <title>The Global Catalogue of Microorganisms (GCM) 10K type strain sequencing project: providing services to taxonomists for standard genome sequencing and annotation.</title>
        <authorList>
            <consortium name="The Broad Institute Genomics Platform"/>
            <consortium name="The Broad Institute Genome Sequencing Center for Infectious Disease"/>
            <person name="Wu L."/>
            <person name="Ma J."/>
        </authorList>
    </citation>
    <scope>NUCLEOTIDE SEQUENCE [LARGE SCALE GENOMIC DNA]</scope>
    <source>
        <strain evidence="3">JCM 4737</strain>
    </source>
</reference>
<protein>
    <submittedName>
        <fullName evidence="2">Uncharacterized protein</fullName>
    </submittedName>
</protein>
<evidence type="ECO:0000313" key="3">
    <source>
        <dbReference type="Proteomes" id="UP000599437"/>
    </source>
</evidence>
<evidence type="ECO:0000256" key="1">
    <source>
        <dbReference type="SAM" id="MobiDB-lite"/>
    </source>
</evidence>
<organism evidence="2 3">
    <name type="scientific">Streptomyces chryseus</name>
    <dbReference type="NCBI Taxonomy" id="68186"/>
    <lineage>
        <taxon>Bacteria</taxon>
        <taxon>Bacillati</taxon>
        <taxon>Actinomycetota</taxon>
        <taxon>Actinomycetes</taxon>
        <taxon>Kitasatosporales</taxon>
        <taxon>Streptomycetaceae</taxon>
        <taxon>Streptomyces</taxon>
    </lineage>
</organism>
<keyword evidence="3" id="KW-1185">Reference proteome</keyword>
<proteinExistence type="predicted"/>
<feature type="region of interest" description="Disordered" evidence="1">
    <location>
        <begin position="1"/>
        <end position="61"/>
    </location>
</feature>
<dbReference type="Proteomes" id="UP000599437">
    <property type="component" value="Unassembled WGS sequence"/>
</dbReference>
<name>A0ABQ3E8J3_9ACTN</name>
<accession>A0ABQ3E8J3</accession>
<dbReference type="EMBL" id="BMVO01000035">
    <property type="protein sequence ID" value="GHB29730.1"/>
    <property type="molecule type" value="Genomic_DNA"/>
</dbReference>